<reference evidence="1" key="1">
    <citation type="submission" date="2017-07" db="EMBL/GenBank/DDBJ databases">
        <title>Taro Niue Genome Assembly and Annotation.</title>
        <authorList>
            <person name="Atibalentja N."/>
            <person name="Keating K."/>
            <person name="Fields C.J."/>
        </authorList>
    </citation>
    <scope>NUCLEOTIDE SEQUENCE</scope>
    <source>
        <strain evidence="1">Niue_2</strain>
        <tissue evidence="1">Leaf</tissue>
    </source>
</reference>
<keyword evidence="2" id="KW-1185">Reference proteome</keyword>
<proteinExistence type="predicted"/>
<dbReference type="AlphaFoldDB" id="A0A843TZE5"/>
<gene>
    <name evidence="1" type="ORF">Taro_010607</name>
</gene>
<evidence type="ECO:0000313" key="2">
    <source>
        <dbReference type="Proteomes" id="UP000652761"/>
    </source>
</evidence>
<dbReference type="Proteomes" id="UP000652761">
    <property type="component" value="Unassembled WGS sequence"/>
</dbReference>
<comment type="caution">
    <text evidence="1">The sequence shown here is derived from an EMBL/GenBank/DDBJ whole genome shotgun (WGS) entry which is preliminary data.</text>
</comment>
<sequence>MSVTSLMLICIRNTRKAKSLRRAKRKRASSLMSGFQWNTQKVKSLKRAKEKRSSSPLQTCKHGSAVQIEDEEPELFLVPKGLIKPAAKIDCQTVRALKTMVIAHPGGHFTVFYAAEEQPMRRDDDCKIPEETGDPLVPIIGFSDMSSAVTRLAERQQIPLCQRLSQREMFRKLWYPPNMDRDLLKITQHPGLGLSLGESYTVGMISIANQTEESHHGWFMTTTLKKETHLQ</sequence>
<evidence type="ECO:0000313" key="1">
    <source>
        <dbReference type="EMBL" id="MQL78192.1"/>
    </source>
</evidence>
<organism evidence="1 2">
    <name type="scientific">Colocasia esculenta</name>
    <name type="common">Wild taro</name>
    <name type="synonym">Arum esculentum</name>
    <dbReference type="NCBI Taxonomy" id="4460"/>
    <lineage>
        <taxon>Eukaryota</taxon>
        <taxon>Viridiplantae</taxon>
        <taxon>Streptophyta</taxon>
        <taxon>Embryophyta</taxon>
        <taxon>Tracheophyta</taxon>
        <taxon>Spermatophyta</taxon>
        <taxon>Magnoliopsida</taxon>
        <taxon>Liliopsida</taxon>
        <taxon>Araceae</taxon>
        <taxon>Aroideae</taxon>
        <taxon>Colocasieae</taxon>
        <taxon>Colocasia</taxon>
    </lineage>
</organism>
<accession>A0A843TZE5</accession>
<dbReference type="EMBL" id="NMUH01000387">
    <property type="protein sequence ID" value="MQL78192.1"/>
    <property type="molecule type" value="Genomic_DNA"/>
</dbReference>
<protein>
    <submittedName>
        <fullName evidence="1">Uncharacterized protein</fullName>
    </submittedName>
</protein>
<name>A0A843TZE5_COLES</name>